<gene>
    <name evidence="6" type="primary">troB</name>
    <name evidence="6" type="ORF">GCM10007940_31000</name>
</gene>
<dbReference type="CDD" id="cd03235">
    <property type="entry name" value="ABC_Metallic_Cations"/>
    <property type="match status" value="1"/>
</dbReference>
<dbReference type="RefSeq" id="WP_235295218.1">
    <property type="nucleotide sequence ID" value="NZ_BSOH01000021.1"/>
</dbReference>
<evidence type="ECO:0000313" key="7">
    <source>
        <dbReference type="Proteomes" id="UP001156666"/>
    </source>
</evidence>
<dbReference type="InterPro" id="IPR017871">
    <property type="entry name" value="ABC_transporter-like_CS"/>
</dbReference>
<dbReference type="PROSITE" id="PS50893">
    <property type="entry name" value="ABC_TRANSPORTER_2"/>
    <property type="match status" value="1"/>
</dbReference>
<name>A0AA37SS71_9BACT</name>
<keyword evidence="2" id="KW-0813">Transport</keyword>
<dbReference type="PROSITE" id="PS00211">
    <property type="entry name" value="ABC_TRANSPORTER_1"/>
    <property type="match status" value="1"/>
</dbReference>
<dbReference type="InterPro" id="IPR003439">
    <property type="entry name" value="ABC_transporter-like_ATP-bd"/>
</dbReference>
<dbReference type="InterPro" id="IPR027417">
    <property type="entry name" value="P-loop_NTPase"/>
</dbReference>
<dbReference type="PANTHER" id="PTHR42734:SF5">
    <property type="entry name" value="IRON TRANSPORT SYSTEM ATP-BINDING PROTEIN HI_0361-RELATED"/>
    <property type="match status" value="1"/>
</dbReference>
<evidence type="ECO:0000256" key="1">
    <source>
        <dbReference type="ARBA" id="ARBA00005417"/>
    </source>
</evidence>
<protein>
    <submittedName>
        <fullName evidence="6">Zinc ABC transporter ATP-binding protein</fullName>
    </submittedName>
</protein>
<dbReference type="SMART" id="SM00382">
    <property type="entry name" value="AAA"/>
    <property type="match status" value="1"/>
</dbReference>
<organism evidence="6 7">
    <name type="scientific">Portibacter lacus</name>
    <dbReference type="NCBI Taxonomy" id="1099794"/>
    <lineage>
        <taxon>Bacteria</taxon>
        <taxon>Pseudomonadati</taxon>
        <taxon>Bacteroidota</taxon>
        <taxon>Saprospiria</taxon>
        <taxon>Saprospirales</taxon>
        <taxon>Haliscomenobacteraceae</taxon>
        <taxon>Portibacter</taxon>
    </lineage>
</organism>
<dbReference type="FunFam" id="3.40.50.300:FF:000134">
    <property type="entry name" value="Iron-enterobactin ABC transporter ATP-binding protein"/>
    <property type="match status" value="1"/>
</dbReference>
<dbReference type="EMBL" id="BSOH01000021">
    <property type="protein sequence ID" value="GLR18484.1"/>
    <property type="molecule type" value="Genomic_DNA"/>
</dbReference>
<dbReference type="SUPFAM" id="SSF52540">
    <property type="entry name" value="P-loop containing nucleoside triphosphate hydrolases"/>
    <property type="match status" value="1"/>
</dbReference>
<dbReference type="AlphaFoldDB" id="A0AA37SS71"/>
<sequence>MDNPISIKGLSVSYERKRVLSNIYLEIVQGSIYGVVGPNGAGKSTLFKSILELIDINSGVIKILGEDIKEVRKRIAYVPQKDDVDWNFPALVNDIVLMGRYPHKKVFQMLNKEDQRIADDAMKELGILDLKQRQIGELSGGQQQRVFLARAMAQEAEIFLLDEPFVGVDMTTEEKIIKTLKRLATQNKTMLVVHHDLSTVEEYFDHVILLNQRLIADGPTATTFTQANISKAYGAKLNLLNQI</sequence>
<dbReference type="GO" id="GO:0005524">
    <property type="term" value="F:ATP binding"/>
    <property type="evidence" value="ECO:0007669"/>
    <property type="project" value="UniProtKB-KW"/>
</dbReference>
<evidence type="ECO:0000313" key="6">
    <source>
        <dbReference type="EMBL" id="GLR18484.1"/>
    </source>
</evidence>
<keyword evidence="3" id="KW-0547">Nucleotide-binding</keyword>
<reference evidence="6" key="2">
    <citation type="submission" date="2023-01" db="EMBL/GenBank/DDBJ databases">
        <title>Draft genome sequence of Portibacter lacus strain NBRC 108769.</title>
        <authorList>
            <person name="Sun Q."/>
            <person name="Mori K."/>
        </authorList>
    </citation>
    <scope>NUCLEOTIDE SEQUENCE</scope>
    <source>
        <strain evidence="6">NBRC 108769</strain>
    </source>
</reference>
<feature type="domain" description="ABC transporter" evidence="5">
    <location>
        <begin position="5"/>
        <end position="237"/>
    </location>
</feature>
<comment type="similarity">
    <text evidence="1">Belongs to the ABC transporter superfamily.</text>
</comment>
<keyword evidence="4 6" id="KW-0067">ATP-binding</keyword>
<accession>A0AA37SS71</accession>
<dbReference type="InterPro" id="IPR050153">
    <property type="entry name" value="Metal_Ion_Import_ABC"/>
</dbReference>
<comment type="caution">
    <text evidence="6">The sequence shown here is derived from an EMBL/GenBank/DDBJ whole genome shotgun (WGS) entry which is preliminary data.</text>
</comment>
<dbReference type="GO" id="GO:0016887">
    <property type="term" value="F:ATP hydrolysis activity"/>
    <property type="evidence" value="ECO:0007669"/>
    <property type="project" value="InterPro"/>
</dbReference>
<dbReference type="InterPro" id="IPR003593">
    <property type="entry name" value="AAA+_ATPase"/>
</dbReference>
<keyword evidence="7" id="KW-1185">Reference proteome</keyword>
<evidence type="ECO:0000259" key="5">
    <source>
        <dbReference type="PROSITE" id="PS50893"/>
    </source>
</evidence>
<dbReference type="Pfam" id="PF00005">
    <property type="entry name" value="ABC_tran"/>
    <property type="match status" value="1"/>
</dbReference>
<dbReference type="Gene3D" id="3.40.50.300">
    <property type="entry name" value="P-loop containing nucleotide triphosphate hydrolases"/>
    <property type="match status" value="1"/>
</dbReference>
<reference evidence="6" key="1">
    <citation type="journal article" date="2014" name="Int. J. Syst. Evol. Microbiol.">
        <title>Complete genome sequence of Corynebacterium casei LMG S-19264T (=DSM 44701T), isolated from a smear-ripened cheese.</title>
        <authorList>
            <consortium name="US DOE Joint Genome Institute (JGI-PGF)"/>
            <person name="Walter F."/>
            <person name="Albersmeier A."/>
            <person name="Kalinowski J."/>
            <person name="Ruckert C."/>
        </authorList>
    </citation>
    <scope>NUCLEOTIDE SEQUENCE</scope>
    <source>
        <strain evidence="6">NBRC 108769</strain>
    </source>
</reference>
<evidence type="ECO:0000256" key="2">
    <source>
        <dbReference type="ARBA" id="ARBA00022448"/>
    </source>
</evidence>
<evidence type="ECO:0000256" key="3">
    <source>
        <dbReference type="ARBA" id="ARBA00022741"/>
    </source>
</evidence>
<proteinExistence type="inferred from homology"/>
<evidence type="ECO:0000256" key="4">
    <source>
        <dbReference type="ARBA" id="ARBA00022840"/>
    </source>
</evidence>
<dbReference type="Proteomes" id="UP001156666">
    <property type="component" value="Unassembled WGS sequence"/>
</dbReference>
<dbReference type="PANTHER" id="PTHR42734">
    <property type="entry name" value="METAL TRANSPORT SYSTEM ATP-BINDING PROTEIN TM_0124-RELATED"/>
    <property type="match status" value="1"/>
</dbReference>